<gene>
    <name evidence="1" type="ORF">A9F13_11g02112</name>
</gene>
<dbReference type="Proteomes" id="UP000195602">
    <property type="component" value="Unassembled WGS sequence"/>
</dbReference>
<evidence type="ECO:0000313" key="2">
    <source>
        <dbReference type="Proteomes" id="UP000195602"/>
    </source>
</evidence>
<name>A0AA91PZ59_CLALS</name>
<dbReference type="KEGG" id="clus:A9F13_11g02112"/>
<proteinExistence type="predicted"/>
<reference evidence="1 2" key="1">
    <citation type="submission" date="2017-04" db="EMBL/GenBank/DDBJ databases">
        <title>Draft genome of the yeast Clavispora lusitaniae type strain CBS 6936.</title>
        <authorList>
            <person name="Durrens P."/>
            <person name="Klopp C."/>
            <person name="Biteau N."/>
            <person name="Fitton-Ouhabi V."/>
            <person name="Dementhon K."/>
            <person name="Accoceberry I."/>
            <person name="Sherman D.J."/>
            <person name="Noel T."/>
        </authorList>
    </citation>
    <scope>NUCLEOTIDE SEQUENCE [LARGE SCALE GENOMIC DNA]</scope>
    <source>
        <strain evidence="1 2">CBS 6936</strain>
    </source>
</reference>
<evidence type="ECO:0000313" key="1">
    <source>
        <dbReference type="EMBL" id="OVF07857.1"/>
    </source>
</evidence>
<comment type="caution">
    <text evidence="1">The sequence shown here is derived from an EMBL/GenBank/DDBJ whole genome shotgun (WGS) entry which is preliminary data.</text>
</comment>
<sequence>MFATWFYSNDHQPKAFAESRNMLLRAMRSSCNEKHCVATMPNVSSRPTRLLYNSSTELLCPNTKRYSQNINQG</sequence>
<dbReference type="EMBL" id="LYUB02000011">
    <property type="protein sequence ID" value="OVF07857.1"/>
    <property type="molecule type" value="Genomic_DNA"/>
</dbReference>
<dbReference type="AlphaFoldDB" id="A0AA91PZ59"/>
<protein>
    <submittedName>
        <fullName evidence="1">Uncharacterized protein</fullName>
    </submittedName>
</protein>
<organism evidence="1 2">
    <name type="scientific">Clavispora lusitaniae</name>
    <name type="common">Candida lusitaniae</name>
    <dbReference type="NCBI Taxonomy" id="36911"/>
    <lineage>
        <taxon>Eukaryota</taxon>
        <taxon>Fungi</taxon>
        <taxon>Dikarya</taxon>
        <taxon>Ascomycota</taxon>
        <taxon>Saccharomycotina</taxon>
        <taxon>Pichiomycetes</taxon>
        <taxon>Metschnikowiaceae</taxon>
        <taxon>Clavispora</taxon>
    </lineage>
</organism>
<accession>A0AA91PZ59</accession>